<evidence type="ECO:0000256" key="2">
    <source>
        <dbReference type="ARBA" id="ARBA00023125"/>
    </source>
</evidence>
<protein>
    <submittedName>
        <fullName evidence="6">TetR family transcriptional regulator</fullName>
    </submittedName>
</protein>
<dbReference type="RefSeq" id="WP_379928118.1">
    <property type="nucleotide sequence ID" value="NZ_JBHUMM010000005.1"/>
</dbReference>
<comment type="caution">
    <text evidence="6">The sequence shown here is derived from an EMBL/GenBank/DDBJ whole genome shotgun (WGS) entry which is preliminary data.</text>
</comment>
<dbReference type="Gene3D" id="1.10.357.10">
    <property type="entry name" value="Tetracycline Repressor, domain 2"/>
    <property type="match status" value="1"/>
</dbReference>
<proteinExistence type="predicted"/>
<organism evidence="6 7">
    <name type="scientific">Marinicrinis sediminis</name>
    <dbReference type="NCBI Taxonomy" id="1652465"/>
    <lineage>
        <taxon>Bacteria</taxon>
        <taxon>Bacillati</taxon>
        <taxon>Bacillota</taxon>
        <taxon>Bacilli</taxon>
        <taxon>Bacillales</taxon>
        <taxon>Paenibacillaceae</taxon>
    </lineage>
</organism>
<dbReference type="InterPro" id="IPR001647">
    <property type="entry name" value="HTH_TetR"/>
</dbReference>
<feature type="DNA-binding region" description="H-T-H motif" evidence="4">
    <location>
        <begin position="34"/>
        <end position="53"/>
    </location>
</feature>
<dbReference type="InterPro" id="IPR009057">
    <property type="entry name" value="Homeodomain-like_sf"/>
</dbReference>
<feature type="domain" description="HTH tetR-type" evidence="5">
    <location>
        <begin position="11"/>
        <end position="71"/>
    </location>
</feature>
<evidence type="ECO:0000256" key="3">
    <source>
        <dbReference type="ARBA" id="ARBA00023163"/>
    </source>
</evidence>
<dbReference type="PANTHER" id="PTHR30055">
    <property type="entry name" value="HTH-TYPE TRANSCRIPTIONAL REGULATOR RUTR"/>
    <property type="match status" value="1"/>
</dbReference>
<accession>A0ABW5R8F5</accession>
<dbReference type="Proteomes" id="UP001597497">
    <property type="component" value="Unassembled WGS sequence"/>
</dbReference>
<evidence type="ECO:0000256" key="1">
    <source>
        <dbReference type="ARBA" id="ARBA00023015"/>
    </source>
</evidence>
<evidence type="ECO:0000313" key="7">
    <source>
        <dbReference type="Proteomes" id="UP001597497"/>
    </source>
</evidence>
<keyword evidence="7" id="KW-1185">Reference proteome</keyword>
<gene>
    <name evidence="6" type="ORF">ACFSUC_03605</name>
</gene>
<dbReference type="InterPro" id="IPR041483">
    <property type="entry name" value="TetR_C_34"/>
</dbReference>
<dbReference type="PROSITE" id="PS50977">
    <property type="entry name" value="HTH_TETR_2"/>
    <property type="match status" value="1"/>
</dbReference>
<sequence length="220" mass="25471">MKRAMTESAKAEKAKLILDTAYRLFQHQTFNEIKMMDIARAAQVSKGTLFNYYRTKEILFIEMLYVEYEKRLTQFVQLLSEYEMMDHETFKQFMLDEMATILDPDSVMIRLSAIKNSILENNIDYETAVKDKVEMYAGLEKVGALLAEKVAYLTVDSAMQVIMAQNAIIIGYIHIARVPDIIQRAIEENELEGFKVDFKAHSLQAMGYYLDGLYMHAKKT</sequence>
<dbReference type="PRINTS" id="PR00455">
    <property type="entry name" value="HTHTETR"/>
</dbReference>
<dbReference type="InterPro" id="IPR050109">
    <property type="entry name" value="HTH-type_TetR-like_transc_reg"/>
</dbReference>
<name>A0ABW5R8F5_9BACL</name>
<dbReference type="Pfam" id="PF17929">
    <property type="entry name" value="TetR_C_34"/>
    <property type="match status" value="1"/>
</dbReference>
<evidence type="ECO:0000259" key="5">
    <source>
        <dbReference type="PROSITE" id="PS50977"/>
    </source>
</evidence>
<dbReference type="Pfam" id="PF00440">
    <property type="entry name" value="TetR_N"/>
    <property type="match status" value="1"/>
</dbReference>
<evidence type="ECO:0000256" key="4">
    <source>
        <dbReference type="PROSITE-ProRule" id="PRU00335"/>
    </source>
</evidence>
<dbReference type="PANTHER" id="PTHR30055:SF234">
    <property type="entry name" value="HTH-TYPE TRANSCRIPTIONAL REGULATOR BETI"/>
    <property type="match status" value="1"/>
</dbReference>
<keyword evidence="3" id="KW-0804">Transcription</keyword>
<evidence type="ECO:0000313" key="6">
    <source>
        <dbReference type="EMBL" id="MFD2670694.1"/>
    </source>
</evidence>
<keyword evidence="1" id="KW-0805">Transcription regulation</keyword>
<reference evidence="7" key="1">
    <citation type="journal article" date="2019" name="Int. J. Syst. Evol. Microbiol.">
        <title>The Global Catalogue of Microorganisms (GCM) 10K type strain sequencing project: providing services to taxonomists for standard genome sequencing and annotation.</title>
        <authorList>
            <consortium name="The Broad Institute Genomics Platform"/>
            <consortium name="The Broad Institute Genome Sequencing Center for Infectious Disease"/>
            <person name="Wu L."/>
            <person name="Ma J."/>
        </authorList>
    </citation>
    <scope>NUCLEOTIDE SEQUENCE [LARGE SCALE GENOMIC DNA]</scope>
    <source>
        <strain evidence="7">KCTC 33676</strain>
    </source>
</reference>
<dbReference type="EMBL" id="JBHUMM010000005">
    <property type="protein sequence ID" value="MFD2670694.1"/>
    <property type="molecule type" value="Genomic_DNA"/>
</dbReference>
<keyword evidence="2 4" id="KW-0238">DNA-binding</keyword>
<dbReference type="SUPFAM" id="SSF46689">
    <property type="entry name" value="Homeodomain-like"/>
    <property type="match status" value="1"/>
</dbReference>